<name>A0A2P5HFD2_DIAHE</name>
<dbReference type="Pfam" id="PF14518">
    <property type="entry name" value="Haem_oxygenas_2"/>
    <property type="match status" value="1"/>
</dbReference>
<dbReference type="SMART" id="SM01236">
    <property type="entry name" value="Haem_oxygenase_2"/>
    <property type="match status" value="1"/>
</dbReference>
<dbReference type="Gene3D" id="1.20.910.10">
    <property type="entry name" value="Heme oxygenase-like"/>
    <property type="match status" value="1"/>
</dbReference>
<sequence length="625" mass="68489">MDTFDADALVAFIRDQDQAIAAKFETYDNMRSAGGPRELFHTAEEARAWLTTRAPSKLVDGAWVGHVNRIGSTPFELLPLTKGAWQVLSEELGDGDQNKHHAALYRELLEKVSADLPEAHSAAFVERADDLGMSDLGTWQSAVAQLLISLFPHEFLPEILGFNLHFETLTFDTVRAARELREVGLDNYYFLLHISIDNVDSGHVAMAVDTVVNYLQHVLATQGDKALQRAWRGVQAGYLLSQSAEGGDGDDLDASHNLPVNNRFAAELLRILRSKASVSARLHCASRAQIGGKKLSEWLDHRKLQAGQGQDEFLGSLARARPWVIPGDSSRSKLVSALQWSGKMFGAFTESEVQALCHWIDALGEVDQSLYGDFIGHHQEADRLADDTVQLPDVRLASPVFDSRGLSTPWKQQAPSLPTFEPLPQIALSGTDAARRLQPIWFAHIALLEGMVSTPTRTCDTSGCAVIRVLRAQRGFAAEGAGVAGMDEMRRADPKGLVAVGLDMSHRAGLAEPRRLADAVPSDSPGPGGEFALDLLHWSMRPVQHRSALMGMAWAFVGLHDCLAAQSCDLVSHVAKDALVKIVERERDGLAICKRELIRDPEQGREFEAAAVFAWAKIVECLVRV</sequence>
<dbReference type="Proteomes" id="UP000094444">
    <property type="component" value="Unassembled WGS sequence"/>
</dbReference>
<proteinExistence type="predicted"/>
<dbReference type="STRING" id="158607.A0A2P5HFD2"/>
<organism evidence="1 2">
    <name type="scientific">Diaporthe helianthi</name>
    <dbReference type="NCBI Taxonomy" id="158607"/>
    <lineage>
        <taxon>Eukaryota</taxon>
        <taxon>Fungi</taxon>
        <taxon>Dikarya</taxon>
        <taxon>Ascomycota</taxon>
        <taxon>Pezizomycotina</taxon>
        <taxon>Sordariomycetes</taxon>
        <taxon>Sordariomycetidae</taxon>
        <taxon>Diaporthales</taxon>
        <taxon>Diaporthaceae</taxon>
        <taxon>Diaporthe</taxon>
    </lineage>
</organism>
<reference evidence="1" key="1">
    <citation type="submission" date="2017-09" db="EMBL/GenBank/DDBJ databases">
        <title>Polyketide synthases of a Diaporthe helianthi virulent isolate.</title>
        <authorList>
            <person name="Baroncelli R."/>
        </authorList>
    </citation>
    <scope>NUCLEOTIDE SEQUENCE [LARGE SCALE GENOMIC DNA]</scope>
    <source>
        <strain evidence="1">7/96</strain>
    </source>
</reference>
<protein>
    <submittedName>
        <fullName evidence="1">Uncharacterized protein</fullName>
    </submittedName>
</protein>
<accession>A0A2P5HFD2</accession>
<dbReference type="InterPro" id="IPR016084">
    <property type="entry name" value="Haem_Oase-like_multi-hlx"/>
</dbReference>
<evidence type="ECO:0000313" key="2">
    <source>
        <dbReference type="Proteomes" id="UP000094444"/>
    </source>
</evidence>
<dbReference type="AlphaFoldDB" id="A0A2P5HFD2"/>
<comment type="caution">
    <text evidence="1">The sequence shown here is derived from an EMBL/GenBank/DDBJ whole genome shotgun (WGS) entry which is preliminary data.</text>
</comment>
<dbReference type="EMBL" id="MAVT02002853">
    <property type="protein sequence ID" value="POS68962.1"/>
    <property type="molecule type" value="Genomic_DNA"/>
</dbReference>
<dbReference type="OrthoDB" id="10057598at2759"/>
<dbReference type="InParanoid" id="A0A2P5HFD2"/>
<evidence type="ECO:0000313" key="1">
    <source>
        <dbReference type="EMBL" id="POS68962.1"/>
    </source>
</evidence>
<gene>
    <name evidence="1" type="ORF">DHEL01_v212645</name>
</gene>
<keyword evidence="2" id="KW-1185">Reference proteome</keyword>